<accession>A0ABQ9CLJ1</accession>
<dbReference type="EMBL" id="WHWB01034743">
    <property type="protein sequence ID" value="KAJ7404860.1"/>
    <property type="molecule type" value="Genomic_DNA"/>
</dbReference>
<proteinExistence type="predicted"/>
<dbReference type="Proteomes" id="UP001145742">
    <property type="component" value="Unassembled WGS sequence"/>
</dbReference>
<name>A0ABQ9CLJ1_9PASS</name>
<keyword evidence="2" id="KW-1185">Reference proteome</keyword>
<reference evidence="1" key="1">
    <citation type="submission" date="2019-10" db="EMBL/GenBank/DDBJ databases">
        <authorList>
            <person name="Soares A.E.R."/>
            <person name="Aleixo A."/>
            <person name="Schneider P."/>
            <person name="Miyaki C.Y."/>
            <person name="Schneider M.P."/>
            <person name="Mello C."/>
            <person name="Vasconcelos A.T.R."/>
        </authorList>
    </citation>
    <scope>NUCLEOTIDE SEQUENCE</scope>
    <source>
        <tissue evidence="1">Muscle</tissue>
    </source>
</reference>
<sequence>MRMPGALPGDGGGAGSLWVIKELMTRRAVLGLVLNNKEGLLGSVKLKGSFGCSDYKMVEFKILKAVRRVHSKLATLDLRRADFGLFGDLFGRVPWDKALEGRVAQAG</sequence>
<comment type="caution">
    <text evidence="1">The sequence shown here is derived from an EMBL/GenBank/DDBJ whole genome shotgun (WGS) entry which is preliminary data.</text>
</comment>
<protein>
    <submittedName>
        <fullName evidence="1">Glycerol kinase</fullName>
    </submittedName>
</protein>
<evidence type="ECO:0000313" key="2">
    <source>
        <dbReference type="Proteomes" id="UP001145742"/>
    </source>
</evidence>
<keyword evidence="1" id="KW-0808">Transferase</keyword>
<evidence type="ECO:0000313" key="1">
    <source>
        <dbReference type="EMBL" id="KAJ7404860.1"/>
    </source>
</evidence>
<dbReference type="GO" id="GO:0016301">
    <property type="term" value="F:kinase activity"/>
    <property type="evidence" value="ECO:0007669"/>
    <property type="project" value="UniProtKB-KW"/>
</dbReference>
<gene>
    <name evidence="1" type="ORF">WISP_143121</name>
</gene>
<keyword evidence="1" id="KW-0418">Kinase</keyword>
<organism evidence="1 2">
    <name type="scientific">Willisornis vidua</name>
    <name type="common">Xingu scale-backed antbird</name>
    <dbReference type="NCBI Taxonomy" id="1566151"/>
    <lineage>
        <taxon>Eukaryota</taxon>
        <taxon>Metazoa</taxon>
        <taxon>Chordata</taxon>
        <taxon>Craniata</taxon>
        <taxon>Vertebrata</taxon>
        <taxon>Euteleostomi</taxon>
        <taxon>Archelosauria</taxon>
        <taxon>Archosauria</taxon>
        <taxon>Dinosauria</taxon>
        <taxon>Saurischia</taxon>
        <taxon>Theropoda</taxon>
        <taxon>Coelurosauria</taxon>
        <taxon>Aves</taxon>
        <taxon>Neognathae</taxon>
        <taxon>Neoaves</taxon>
        <taxon>Telluraves</taxon>
        <taxon>Australaves</taxon>
        <taxon>Passeriformes</taxon>
        <taxon>Thamnophilidae</taxon>
        <taxon>Willisornis</taxon>
    </lineage>
</organism>